<reference evidence="3" key="1">
    <citation type="journal article" date="2019" name="Int. J. Syst. Evol. Microbiol.">
        <title>The Global Catalogue of Microorganisms (GCM) 10K type strain sequencing project: providing services to taxonomists for standard genome sequencing and annotation.</title>
        <authorList>
            <consortium name="The Broad Institute Genomics Platform"/>
            <consortium name="The Broad Institute Genome Sequencing Center for Infectious Disease"/>
            <person name="Wu L."/>
            <person name="Ma J."/>
        </authorList>
    </citation>
    <scope>NUCLEOTIDE SEQUENCE [LARGE SCALE GENOMIC DNA]</scope>
    <source>
        <strain evidence="3">CGMCC 4.7330</strain>
    </source>
</reference>
<dbReference type="RefSeq" id="WP_378614958.1">
    <property type="nucleotide sequence ID" value="NZ_JBHSAX010000019.1"/>
</dbReference>
<name>A0ABV8DYM9_9NOCA</name>
<gene>
    <name evidence="2" type="ORF">ACFO0B_24735</name>
</gene>
<keyword evidence="3" id="KW-1185">Reference proteome</keyword>
<keyword evidence="1" id="KW-1133">Transmembrane helix</keyword>
<dbReference type="EMBL" id="JBHSAX010000019">
    <property type="protein sequence ID" value="MFC3965206.1"/>
    <property type="molecule type" value="Genomic_DNA"/>
</dbReference>
<keyword evidence="1" id="KW-0812">Transmembrane</keyword>
<accession>A0ABV8DYM9</accession>
<organism evidence="2 3">
    <name type="scientific">Nocardia jiangsuensis</name>
    <dbReference type="NCBI Taxonomy" id="1691563"/>
    <lineage>
        <taxon>Bacteria</taxon>
        <taxon>Bacillati</taxon>
        <taxon>Actinomycetota</taxon>
        <taxon>Actinomycetes</taxon>
        <taxon>Mycobacteriales</taxon>
        <taxon>Nocardiaceae</taxon>
        <taxon>Nocardia</taxon>
    </lineage>
</organism>
<keyword evidence="1" id="KW-0472">Membrane</keyword>
<evidence type="ECO:0000313" key="3">
    <source>
        <dbReference type="Proteomes" id="UP001595696"/>
    </source>
</evidence>
<comment type="caution">
    <text evidence="2">The sequence shown here is derived from an EMBL/GenBank/DDBJ whole genome shotgun (WGS) entry which is preliminary data.</text>
</comment>
<evidence type="ECO:0000256" key="1">
    <source>
        <dbReference type="SAM" id="Phobius"/>
    </source>
</evidence>
<feature type="transmembrane region" description="Helical" evidence="1">
    <location>
        <begin position="39"/>
        <end position="62"/>
    </location>
</feature>
<protein>
    <recommendedName>
        <fullName evidence="4">Phospholipase D-like protein</fullName>
    </recommendedName>
</protein>
<evidence type="ECO:0008006" key="4">
    <source>
        <dbReference type="Google" id="ProtNLM"/>
    </source>
</evidence>
<proteinExistence type="predicted"/>
<evidence type="ECO:0000313" key="2">
    <source>
        <dbReference type="EMBL" id="MFC3965206.1"/>
    </source>
</evidence>
<dbReference type="Proteomes" id="UP001595696">
    <property type="component" value="Unassembled WGS sequence"/>
</dbReference>
<sequence length="125" mass="13663">MSFWEIAGVVVMSFLFLAYLIVLFRIVTDLFGDHTTSGWAKGGWIIALVLFPLLAAVVYVVARGPGMAERAQAASLREWEARNDYIRVIAGTDAVSRIGEAGRLLDSGTITEAEFARIKDSVIGR</sequence>
<feature type="transmembrane region" description="Helical" evidence="1">
    <location>
        <begin position="7"/>
        <end position="27"/>
    </location>
</feature>